<organism evidence="1 2">
    <name type="scientific">Tardiphaga alba</name>
    <dbReference type="NCBI Taxonomy" id="340268"/>
    <lineage>
        <taxon>Bacteria</taxon>
        <taxon>Pseudomonadati</taxon>
        <taxon>Pseudomonadota</taxon>
        <taxon>Alphaproteobacteria</taxon>
        <taxon>Hyphomicrobiales</taxon>
        <taxon>Nitrobacteraceae</taxon>
        <taxon>Tardiphaga</taxon>
    </lineage>
</organism>
<evidence type="ECO:0000313" key="2">
    <source>
        <dbReference type="Proteomes" id="UP000682843"/>
    </source>
</evidence>
<reference evidence="1 2" key="1">
    <citation type="submission" date="2019-02" db="EMBL/GenBank/DDBJ databases">
        <title>Emended description of the genus Rhodopseudomonas and description of Rhodopseudomonas albus sp. nov., a non-phototrophic, heavy-metal-tolerant bacterium isolated from garden soil.</title>
        <authorList>
            <person name="Bao Z."/>
            <person name="Cao W.W."/>
            <person name="Sato Y."/>
            <person name="Nishizawa T."/>
            <person name="Zhao J."/>
            <person name="Guo Y."/>
            <person name="Ohta H."/>
        </authorList>
    </citation>
    <scope>NUCLEOTIDE SEQUENCE [LARGE SCALE GENOMIC DNA]</scope>
    <source>
        <strain evidence="1 2">SK50-23</strain>
    </source>
</reference>
<accession>A0ABX8A9K7</accession>
<sequence length="66" mass="7158">MIAPPPDRAIVELLDELKAAQLKAARLGLFLTASLIGMATLDVRDEGVRRSEIVSVNDNPTNELKT</sequence>
<dbReference type="Proteomes" id="UP000682843">
    <property type="component" value="Chromosome"/>
</dbReference>
<protein>
    <submittedName>
        <fullName evidence="1">Uncharacterized protein</fullName>
    </submittedName>
</protein>
<dbReference type="EMBL" id="CP036498">
    <property type="protein sequence ID" value="QUS39952.1"/>
    <property type="molecule type" value="Genomic_DNA"/>
</dbReference>
<name>A0ABX8A9K7_9BRAD</name>
<gene>
    <name evidence="1" type="ORF">RPMA_14770</name>
</gene>
<dbReference type="RefSeq" id="WP_211908153.1">
    <property type="nucleotide sequence ID" value="NZ_CP036498.1"/>
</dbReference>
<evidence type="ECO:0000313" key="1">
    <source>
        <dbReference type="EMBL" id="QUS39952.1"/>
    </source>
</evidence>
<proteinExistence type="predicted"/>
<keyword evidence="2" id="KW-1185">Reference proteome</keyword>